<name>A0AAD7GLZ9_9AGAR</name>
<comment type="caution">
    <text evidence="3">The sequence shown here is derived from an EMBL/GenBank/DDBJ whole genome shotgun (WGS) entry which is preliminary data.</text>
</comment>
<feature type="compositionally biased region" description="Basic residues" evidence="2">
    <location>
        <begin position="124"/>
        <end position="143"/>
    </location>
</feature>
<feature type="region of interest" description="Disordered" evidence="2">
    <location>
        <begin position="890"/>
        <end position="912"/>
    </location>
</feature>
<proteinExistence type="predicted"/>
<evidence type="ECO:0000256" key="1">
    <source>
        <dbReference type="SAM" id="Coils"/>
    </source>
</evidence>
<reference evidence="3" key="1">
    <citation type="submission" date="2023-03" db="EMBL/GenBank/DDBJ databases">
        <title>Massive genome expansion in bonnet fungi (Mycena s.s.) driven by repeated elements and novel gene families across ecological guilds.</title>
        <authorList>
            <consortium name="Lawrence Berkeley National Laboratory"/>
            <person name="Harder C.B."/>
            <person name="Miyauchi S."/>
            <person name="Viragh M."/>
            <person name="Kuo A."/>
            <person name="Thoen E."/>
            <person name="Andreopoulos B."/>
            <person name="Lu D."/>
            <person name="Skrede I."/>
            <person name="Drula E."/>
            <person name="Henrissat B."/>
            <person name="Morin E."/>
            <person name="Kohler A."/>
            <person name="Barry K."/>
            <person name="LaButti K."/>
            <person name="Morin E."/>
            <person name="Salamov A."/>
            <person name="Lipzen A."/>
            <person name="Mereny Z."/>
            <person name="Hegedus B."/>
            <person name="Baldrian P."/>
            <person name="Stursova M."/>
            <person name="Weitz H."/>
            <person name="Taylor A."/>
            <person name="Grigoriev I.V."/>
            <person name="Nagy L.G."/>
            <person name="Martin F."/>
            <person name="Kauserud H."/>
        </authorList>
    </citation>
    <scope>NUCLEOTIDE SEQUENCE</scope>
    <source>
        <strain evidence="3">CBHHK182m</strain>
    </source>
</reference>
<evidence type="ECO:0000313" key="4">
    <source>
        <dbReference type="Proteomes" id="UP001215598"/>
    </source>
</evidence>
<feature type="coiled-coil region" evidence="1">
    <location>
        <begin position="842"/>
        <end position="876"/>
    </location>
</feature>
<keyword evidence="4" id="KW-1185">Reference proteome</keyword>
<evidence type="ECO:0000256" key="2">
    <source>
        <dbReference type="SAM" id="MobiDB-lite"/>
    </source>
</evidence>
<gene>
    <name evidence="3" type="ORF">B0H16DRAFT_1483720</name>
</gene>
<protein>
    <submittedName>
        <fullName evidence="3">Uncharacterized protein</fullName>
    </submittedName>
</protein>
<dbReference type="Proteomes" id="UP001215598">
    <property type="component" value="Unassembled WGS sequence"/>
</dbReference>
<evidence type="ECO:0000313" key="3">
    <source>
        <dbReference type="EMBL" id="KAJ7700941.1"/>
    </source>
</evidence>
<feature type="region of interest" description="Disordered" evidence="2">
    <location>
        <begin position="99"/>
        <end position="164"/>
    </location>
</feature>
<keyword evidence="1" id="KW-0175">Coiled coil</keyword>
<dbReference type="AlphaFoldDB" id="A0AAD7GLZ9"/>
<accession>A0AAD7GLZ9</accession>
<dbReference type="EMBL" id="JARKIB010000545">
    <property type="protein sequence ID" value="KAJ7700941.1"/>
    <property type="molecule type" value="Genomic_DNA"/>
</dbReference>
<sequence>MAALASGALYLLCWEPRIEKKSGIWRSTSLAIFVSGLLLKAPLQHPINLDFTRLPSTASSYSRSDNPCSDDSDSDTPPWFNPRNFFGVEPRSISVSFGPALRLRGGGSTDDSSSSEAESEPAPKRKRKANSQSKPRKRQSHNGKGKERQIVSDSESELGIRVTARPEHRKGGMFVDEIIHLESGLEVYPVPRSGHRVAYILDVSHTPELLNVDGNTLTIDGYVKKECQDAVKGPTGAIAADKLAKVVVFDDEEEPVLCRRSALTCNGFYKCSLSSGEFLHKFQRWDDSDKTHVPITASGMAARDSEATSVAATASASSGRKCNGTFLDSALRCGGHTVLRKFTQGAMNSKVYFIGCSKWARHDAQLMSKAHMFIAIPSAVRESILVKLFHGEAINDEDDDTEVLAGFCETIVHPSHLTRNSECPRNHYRDGLHIIGKLKKQQCGAKLSLLIPMDQQDLRIIIIPRPGVAHTHPSFPRTKIPSAIKRLYRQCIDASGTVGSSTLRVDKSSSTRAILKGRLPQELHPGMINSRKRRDMALEIQDRYIHYVTTQADNTHVIITINPDLAALTLEARWIMVDTTFAVVHGKTNEWKLVIWLSSIEKPTEQHGAFVMVWNGIFTAIETITGKKLNFQVFSSKSKLLGAIGDSEGAQAQGLGDVIILRQMNLNAGAGLDVDSILMLIWKTCIVHFNRGVLALKAYISENDLAYLIGFPYLMSDNEIEGYYTFCAESSTRQVQNWWEHKLSYPWLLPSLNRHLSRMSNRHWDLTPSDTNPIEGSHAQDNQVNDTGRSLLEAILLYVHQLALNFTWLKRNKGQENPIQVSTGCTCPEKRRELESLSGREARKLREEVKAGKQKTKDAELEILELRRQIDALHGKVVLAPKTLIRPIADVESESESDNDIEDRSPPASPMAPLNLFPTLPPATPIAEPRSEFDYPGALASDIMETTFRAIIEDHPLYPIDGSSDNEVLASDPYSVV</sequence>
<feature type="compositionally biased region" description="Acidic residues" evidence="2">
    <location>
        <begin position="891"/>
        <end position="901"/>
    </location>
</feature>
<organism evidence="3 4">
    <name type="scientific">Mycena metata</name>
    <dbReference type="NCBI Taxonomy" id="1033252"/>
    <lineage>
        <taxon>Eukaryota</taxon>
        <taxon>Fungi</taxon>
        <taxon>Dikarya</taxon>
        <taxon>Basidiomycota</taxon>
        <taxon>Agaricomycotina</taxon>
        <taxon>Agaricomycetes</taxon>
        <taxon>Agaricomycetidae</taxon>
        <taxon>Agaricales</taxon>
        <taxon>Marasmiineae</taxon>
        <taxon>Mycenaceae</taxon>
        <taxon>Mycena</taxon>
    </lineage>
</organism>